<evidence type="ECO:0008006" key="4">
    <source>
        <dbReference type="Google" id="ProtNLM"/>
    </source>
</evidence>
<dbReference type="InterPro" id="IPR013786">
    <property type="entry name" value="AcylCoA_DH/ox_N"/>
</dbReference>
<gene>
    <name evidence="3" type="ORF">METZ01_LOCUS204430</name>
</gene>
<dbReference type="InterPro" id="IPR046373">
    <property type="entry name" value="Acyl-CoA_Oxase/DH_mid-dom_sf"/>
</dbReference>
<accession>A0A382ELA0</accession>
<dbReference type="SUPFAM" id="SSF56645">
    <property type="entry name" value="Acyl-CoA dehydrogenase NM domain-like"/>
    <property type="match status" value="1"/>
</dbReference>
<protein>
    <recommendedName>
        <fullName evidence="4">Acyl-CoA dehydrogenase/oxidase N-terminal domain-containing protein</fullName>
    </recommendedName>
</protein>
<name>A0A382ELA0_9ZZZZ</name>
<dbReference type="InterPro" id="IPR037069">
    <property type="entry name" value="AcylCoA_DH/ox_N_sf"/>
</dbReference>
<dbReference type="Pfam" id="PF02771">
    <property type="entry name" value="Acyl-CoA_dh_N"/>
    <property type="match status" value="1"/>
</dbReference>
<dbReference type="InterPro" id="IPR009100">
    <property type="entry name" value="AcylCoA_DH/oxidase_NM_dom_sf"/>
</dbReference>
<organism evidence="3">
    <name type="scientific">marine metagenome</name>
    <dbReference type="NCBI Taxonomy" id="408172"/>
    <lineage>
        <taxon>unclassified sequences</taxon>
        <taxon>metagenomes</taxon>
        <taxon>ecological metagenomes</taxon>
    </lineage>
</organism>
<dbReference type="AlphaFoldDB" id="A0A382ELA0"/>
<feature type="non-terminal residue" evidence="3">
    <location>
        <position position="191"/>
    </location>
</feature>
<dbReference type="Pfam" id="PF02770">
    <property type="entry name" value="Acyl-CoA_dh_M"/>
    <property type="match status" value="1"/>
</dbReference>
<evidence type="ECO:0000259" key="1">
    <source>
        <dbReference type="Pfam" id="PF02770"/>
    </source>
</evidence>
<dbReference type="Gene3D" id="2.40.110.10">
    <property type="entry name" value="Butyryl-CoA Dehydrogenase, subunit A, domain 2"/>
    <property type="match status" value="1"/>
</dbReference>
<dbReference type="PANTHER" id="PTHR43884:SF12">
    <property type="entry name" value="ISOVALERYL-COA DEHYDROGENASE, MITOCHONDRIAL-RELATED"/>
    <property type="match status" value="1"/>
</dbReference>
<dbReference type="EMBL" id="UINC01045158">
    <property type="protein sequence ID" value="SVB51576.1"/>
    <property type="molecule type" value="Genomic_DNA"/>
</dbReference>
<evidence type="ECO:0000259" key="2">
    <source>
        <dbReference type="Pfam" id="PF02771"/>
    </source>
</evidence>
<feature type="domain" description="Acyl-CoA oxidase/dehydrogenase middle" evidence="1">
    <location>
        <begin position="120"/>
        <end position="191"/>
    </location>
</feature>
<dbReference type="Gene3D" id="1.10.540.10">
    <property type="entry name" value="Acyl-CoA dehydrogenase/oxidase, N-terminal domain"/>
    <property type="match status" value="1"/>
</dbReference>
<evidence type="ECO:0000313" key="3">
    <source>
        <dbReference type="EMBL" id="SVB51576.1"/>
    </source>
</evidence>
<sequence>MAGFNYEALREEVSDFAAREIAPREELSRRLDFPADLWSAMGDAGLMSIALPLEFGGRAGDYRAIALTLETLADVGGCQGVAISWMSQTLNARMHILGLGTDEHKTKYLPGLAAGRHTVCMAISEPGAGAHPKKLSTRAVPDGGDIILNGEKAYLTNGPLADLFLVLAITDEIEGRRQFTSFIVPRDTPGV</sequence>
<dbReference type="GO" id="GO:0003995">
    <property type="term" value="F:acyl-CoA dehydrogenase activity"/>
    <property type="evidence" value="ECO:0007669"/>
    <property type="project" value="TreeGrafter"/>
</dbReference>
<dbReference type="InterPro" id="IPR006091">
    <property type="entry name" value="Acyl-CoA_Oxase/DH_mid-dom"/>
</dbReference>
<reference evidence="3" key="1">
    <citation type="submission" date="2018-05" db="EMBL/GenBank/DDBJ databases">
        <authorList>
            <person name="Lanie J.A."/>
            <person name="Ng W.-L."/>
            <person name="Kazmierczak K.M."/>
            <person name="Andrzejewski T.M."/>
            <person name="Davidsen T.M."/>
            <person name="Wayne K.J."/>
            <person name="Tettelin H."/>
            <person name="Glass J.I."/>
            <person name="Rusch D."/>
            <person name="Podicherti R."/>
            <person name="Tsui H.-C.T."/>
            <person name="Winkler M.E."/>
        </authorList>
    </citation>
    <scope>NUCLEOTIDE SEQUENCE</scope>
</reference>
<dbReference type="PANTHER" id="PTHR43884">
    <property type="entry name" value="ACYL-COA DEHYDROGENASE"/>
    <property type="match status" value="1"/>
</dbReference>
<proteinExistence type="predicted"/>
<dbReference type="GO" id="GO:0050660">
    <property type="term" value="F:flavin adenine dinucleotide binding"/>
    <property type="evidence" value="ECO:0007669"/>
    <property type="project" value="InterPro"/>
</dbReference>
<feature type="domain" description="Acyl-CoA dehydrogenase/oxidase N-terminal" evidence="2">
    <location>
        <begin position="7"/>
        <end position="115"/>
    </location>
</feature>